<evidence type="ECO:0000313" key="1">
    <source>
        <dbReference type="EMBL" id="RKF71586.1"/>
    </source>
</evidence>
<accession>A0A420IAJ2</accession>
<dbReference type="EMBL" id="MCBS01025073">
    <property type="protein sequence ID" value="RKF71586.1"/>
    <property type="molecule type" value="Genomic_DNA"/>
</dbReference>
<gene>
    <name evidence="1" type="ORF">GcM1_250020</name>
</gene>
<reference evidence="1 2" key="1">
    <citation type="journal article" date="2018" name="BMC Genomics">
        <title>Comparative genome analyses reveal sequence features reflecting distinct modes of host-adaptation between dicot and monocot powdery mildew.</title>
        <authorList>
            <person name="Wu Y."/>
            <person name="Ma X."/>
            <person name="Pan Z."/>
            <person name="Kale S.D."/>
            <person name="Song Y."/>
            <person name="King H."/>
            <person name="Zhang Q."/>
            <person name="Presley C."/>
            <person name="Deng X."/>
            <person name="Wei C.I."/>
            <person name="Xiao S."/>
        </authorList>
    </citation>
    <scope>NUCLEOTIDE SEQUENCE [LARGE SCALE GENOMIC DNA]</scope>
    <source>
        <strain evidence="1">UMSG1</strain>
    </source>
</reference>
<dbReference type="AlphaFoldDB" id="A0A420IAJ2"/>
<protein>
    <submittedName>
        <fullName evidence="1">Uncharacterized protein</fullName>
    </submittedName>
</protein>
<evidence type="ECO:0000313" key="2">
    <source>
        <dbReference type="Proteomes" id="UP000285326"/>
    </source>
</evidence>
<name>A0A420IAJ2_9PEZI</name>
<organism evidence="1 2">
    <name type="scientific">Golovinomyces cichoracearum</name>
    <dbReference type="NCBI Taxonomy" id="62708"/>
    <lineage>
        <taxon>Eukaryota</taxon>
        <taxon>Fungi</taxon>
        <taxon>Dikarya</taxon>
        <taxon>Ascomycota</taxon>
        <taxon>Pezizomycotina</taxon>
        <taxon>Leotiomycetes</taxon>
        <taxon>Erysiphales</taxon>
        <taxon>Erysiphaceae</taxon>
        <taxon>Golovinomyces</taxon>
    </lineage>
</organism>
<proteinExistence type="predicted"/>
<comment type="caution">
    <text evidence="1">The sequence shown here is derived from an EMBL/GenBank/DDBJ whole genome shotgun (WGS) entry which is preliminary data.</text>
</comment>
<sequence length="79" mass="8538">MARGQEHAGKVGGAKDANLYDLLQGKIDYDFFIITSGAPNPVRHSNSTIFAGSENSTANIAIVAHERFESNKSKDNNTE</sequence>
<dbReference type="Proteomes" id="UP000285326">
    <property type="component" value="Unassembled WGS sequence"/>
</dbReference>